<dbReference type="Pfam" id="PF01266">
    <property type="entry name" value="DAO"/>
    <property type="match status" value="1"/>
</dbReference>
<name>A0A0H2UFS2_MAGP6</name>
<feature type="non-terminal residue" evidence="2">
    <location>
        <position position="138"/>
    </location>
</feature>
<dbReference type="EMBL" id="GL877105">
    <property type="protein sequence ID" value="KLU93119.1"/>
    <property type="molecule type" value="Genomic_DNA"/>
</dbReference>
<dbReference type="SUPFAM" id="SSF51905">
    <property type="entry name" value="FAD/NAD(P)-binding domain"/>
    <property type="match status" value="1"/>
</dbReference>
<dbReference type="Gene3D" id="3.50.50.60">
    <property type="entry name" value="FAD/NAD(P)-binding domain"/>
    <property type="match status" value="1"/>
</dbReference>
<gene>
    <name evidence="2" type="ORF">MAPG_12060</name>
</gene>
<dbReference type="OrthoDB" id="498204at2759"/>
<proteinExistence type="predicted"/>
<reference evidence="2" key="2">
    <citation type="submission" date="2011-03" db="EMBL/GenBank/DDBJ databases">
        <title>Annotation of Magnaporthe poae ATCC 64411.</title>
        <authorList>
            <person name="Ma L.-J."/>
            <person name="Dead R."/>
            <person name="Young S.K."/>
            <person name="Zeng Q."/>
            <person name="Gargeya S."/>
            <person name="Fitzgerald M."/>
            <person name="Haas B."/>
            <person name="Abouelleil A."/>
            <person name="Alvarado L."/>
            <person name="Arachchi H.M."/>
            <person name="Berlin A."/>
            <person name="Brown A."/>
            <person name="Chapman S.B."/>
            <person name="Chen Z."/>
            <person name="Dunbar C."/>
            <person name="Freedman E."/>
            <person name="Gearin G."/>
            <person name="Gellesch M."/>
            <person name="Goldberg J."/>
            <person name="Griggs A."/>
            <person name="Gujja S."/>
            <person name="Heiman D."/>
            <person name="Howarth C."/>
            <person name="Larson L."/>
            <person name="Lui A."/>
            <person name="MacDonald P.J.P."/>
            <person name="Mehta T."/>
            <person name="Montmayeur A."/>
            <person name="Murphy C."/>
            <person name="Neiman D."/>
            <person name="Pearson M."/>
            <person name="Priest M."/>
            <person name="Roberts A."/>
            <person name="Saif S."/>
            <person name="Shea T."/>
            <person name="Shenoy N."/>
            <person name="Sisk P."/>
            <person name="Stolte C."/>
            <person name="Sykes S."/>
            <person name="Yandava C."/>
            <person name="Wortman J."/>
            <person name="Nusbaum C."/>
            <person name="Birren B."/>
        </authorList>
    </citation>
    <scope>NUCLEOTIDE SEQUENCE</scope>
    <source>
        <strain evidence="2">ATCC 64411</strain>
    </source>
</reference>
<reference evidence="2" key="1">
    <citation type="submission" date="2010-05" db="EMBL/GenBank/DDBJ databases">
        <title>The Genome Sequence of Magnaporthe poae strain ATCC 64411.</title>
        <authorList>
            <consortium name="The Broad Institute Genome Sequencing Platform"/>
            <consortium name="Broad Institute Genome Sequencing Center for Infectious Disease"/>
            <person name="Ma L.-J."/>
            <person name="Dead R."/>
            <person name="Young S."/>
            <person name="Zeng Q."/>
            <person name="Koehrsen M."/>
            <person name="Alvarado L."/>
            <person name="Berlin A."/>
            <person name="Chapman S.B."/>
            <person name="Chen Z."/>
            <person name="Freedman E."/>
            <person name="Gellesch M."/>
            <person name="Goldberg J."/>
            <person name="Griggs A."/>
            <person name="Gujja S."/>
            <person name="Heilman E.R."/>
            <person name="Heiman D."/>
            <person name="Hepburn T."/>
            <person name="Howarth C."/>
            <person name="Jen D."/>
            <person name="Larson L."/>
            <person name="Mehta T."/>
            <person name="Neiman D."/>
            <person name="Pearson M."/>
            <person name="Roberts A."/>
            <person name="Saif S."/>
            <person name="Shea T."/>
            <person name="Shenoy N."/>
            <person name="Sisk P."/>
            <person name="Stolte C."/>
            <person name="Sykes S."/>
            <person name="Walk T."/>
            <person name="White J."/>
            <person name="Yandava C."/>
            <person name="Haas B."/>
            <person name="Nusbaum C."/>
            <person name="Birren B."/>
        </authorList>
    </citation>
    <scope>NUCLEOTIDE SEQUENCE</scope>
    <source>
        <strain evidence="2">ATCC 64411</strain>
    </source>
</reference>
<dbReference type="VEuPathDB" id="FungiDB:MAPG_12060"/>
<evidence type="ECO:0000259" key="1">
    <source>
        <dbReference type="Pfam" id="PF01266"/>
    </source>
</evidence>
<dbReference type="InterPro" id="IPR036188">
    <property type="entry name" value="FAD/NAD-bd_sf"/>
</dbReference>
<sequence>MDPSQRVVIIGAGIVGVNVADELASRGWSNITVLEQGPLSMPGGSTSHAPGLVFQTNPSKTLSRFARYTVQKLLSIGCFNQVGGLEVAETPERLHDLKRRYGYARSYGVEAKLLSAEQCRELYPLLGPDVVLGGLHFP</sequence>
<dbReference type="PANTHER" id="PTHR13847:SF181">
    <property type="entry name" value="TRANSFERASE CAF17, MITOCHONDRIAL-RELATED"/>
    <property type="match status" value="1"/>
</dbReference>
<dbReference type="GO" id="GO:0005739">
    <property type="term" value="C:mitochondrion"/>
    <property type="evidence" value="ECO:0007669"/>
    <property type="project" value="TreeGrafter"/>
</dbReference>
<organism evidence="2">
    <name type="scientific">Magnaporthiopsis poae (strain ATCC 64411 / 73-15)</name>
    <name type="common">Kentucky bluegrass fungus</name>
    <name type="synonym">Magnaporthe poae</name>
    <dbReference type="NCBI Taxonomy" id="644358"/>
    <lineage>
        <taxon>Eukaryota</taxon>
        <taxon>Fungi</taxon>
        <taxon>Dikarya</taxon>
        <taxon>Ascomycota</taxon>
        <taxon>Pezizomycotina</taxon>
        <taxon>Sordariomycetes</taxon>
        <taxon>Sordariomycetidae</taxon>
        <taxon>Magnaporthales</taxon>
        <taxon>Magnaporthaceae</taxon>
        <taxon>Magnaporthiopsis</taxon>
    </lineage>
</organism>
<protein>
    <recommendedName>
        <fullName evidence="1">FAD dependent oxidoreductase domain-containing protein</fullName>
    </recommendedName>
</protein>
<evidence type="ECO:0000313" key="2">
    <source>
        <dbReference type="EMBL" id="KLU93119.1"/>
    </source>
</evidence>
<feature type="domain" description="FAD dependent oxidoreductase" evidence="1">
    <location>
        <begin position="6"/>
        <end position="138"/>
    </location>
</feature>
<dbReference type="InterPro" id="IPR006076">
    <property type="entry name" value="FAD-dep_OxRdtase"/>
</dbReference>
<accession>A0A0H2UFS2</accession>
<dbReference type="AlphaFoldDB" id="A0A0H2UFS2"/>
<dbReference type="PANTHER" id="PTHR13847">
    <property type="entry name" value="SARCOSINE DEHYDROGENASE-RELATED"/>
    <property type="match status" value="1"/>
</dbReference>